<keyword evidence="3" id="KW-1185">Reference proteome</keyword>
<name>A0AAW0EYT9_9TRYP</name>
<reference evidence="2 3" key="1">
    <citation type="journal article" date="2021" name="MBio">
        <title>A New Model Trypanosomatid, Novymonas esmeraldas: Genomic Perception of Its 'Candidatus Pandoraea novymonadis' Endosymbiont.</title>
        <authorList>
            <person name="Zakharova A."/>
            <person name="Saura A."/>
            <person name="Butenko A."/>
            <person name="Podesvova L."/>
            <person name="Warmusova S."/>
            <person name="Kostygov A.Y."/>
            <person name="Nenarokova A."/>
            <person name="Lukes J."/>
            <person name="Opperdoes F.R."/>
            <person name="Yurchenko V."/>
        </authorList>
    </citation>
    <scope>NUCLEOTIDE SEQUENCE [LARGE SCALE GENOMIC DNA]</scope>
    <source>
        <strain evidence="2 3">E262AT.01</strain>
    </source>
</reference>
<feature type="compositionally biased region" description="Low complexity" evidence="1">
    <location>
        <begin position="59"/>
        <end position="73"/>
    </location>
</feature>
<gene>
    <name evidence="2" type="ORF">NESM_000753900</name>
</gene>
<evidence type="ECO:0000313" key="3">
    <source>
        <dbReference type="Proteomes" id="UP001430356"/>
    </source>
</evidence>
<organism evidence="2 3">
    <name type="scientific">Novymonas esmeraldas</name>
    <dbReference type="NCBI Taxonomy" id="1808958"/>
    <lineage>
        <taxon>Eukaryota</taxon>
        <taxon>Discoba</taxon>
        <taxon>Euglenozoa</taxon>
        <taxon>Kinetoplastea</taxon>
        <taxon>Metakinetoplastina</taxon>
        <taxon>Trypanosomatida</taxon>
        <taxon>Trypanosomatidae</taxon>
        <taxon>Novymonas</taxon>
    </lineage>
</organism>
<dbReference type="Proteomes" id="UP001430356">
    <property type="component" value="Unassembled WGS sequence"/>
</dbReference>
<dbReference type="InterPro" id="IPR015915">
    <property type="entry name" value="Kelch-typ_b-propeller"/>
</dbReference>
<feature type="compositionally biased region" description="Acidic residues" evidence="1">
    <location>
        <begin position="29"/>
        <end position="41"/>
    </location>
</feature>
<accession>A0AAW0EYT9</accession>
<dbReference type="EMBL" id="JAECZO010000127">
    <property type="protein sequence ID" value="KAK7197988.1"/>
    <property type="molecule type" value="Genomic_DNA"/>
</dbReference>
<dbReference type="SUPFAM" id="SSF117281">
    <property type="entry name" value="Kelch motif"/>
    <property type="match status" value="1"/>
</dbReference>
<proteinExistence type="predicted"/>
<comment type="caution">
    <text evidence="2">The sequence shown here is derived from an EMBL/GenBank/DDBJ whole genome shotgun (WGS) entry which is preliminary data.</text>
</comment>
<dbReference type="Gene3D" id="2.120.10.80">
    <property type="entry name" value="Kelch-type beta propeller"/>
    <property type="match status" value="1"/>
</dbReference>
<dbReference type="Pfam" id="PF24681">
    <property type="entry name" value="Kelch_KLHDC2_KLHL20_DRC7"/>
    <property type="match status" value="1"/>
</dbReference>
<feature type="region of interest" description="Disordered" evidence="1">
    <location>
        <begin position="540"/>
        <end position="578"/>
    </location>
</feature>
<evidence type="ECO:0000256" key="1">
    <source>
        <dbReference type="SAM" id="MobiDB-lite"/>
    </source>
</evidence>
<evidence type="ECO:0000313" key="2">
    <source>
        <dbReference type="EMBL" id="KAK7197988.1"/>
    </source>
</evidence>
<feature type="compositionally biased region" description="Basic and acidic residues" evidence="1">
    <location>
        <begin position="16"/>
        <end position="28"/>
    </location>
</feature>
<sequence>MRSWYEFGYDGFPSGEQRRRFYRQRDDPCDSEEERDHDDETNDRPVFYYPLRASEEGSRSSNPATSSSPSATDESGEEESSACGGAQCVRVGAALSSRRSRGAHSASHGEPPLRCLVHSTLYEDTPAWYGSSTVTLASISSAGEVFTLQYGGVACASPAAVSNQLSVWRWSSPLAATTASTPLNEAVGGVRCERVVDDASLLSRLRWGAVHPALRLGHTAGLRAPPRIGHCAVPLASLDPSVLLYFLSDRGRVTPAAAAASQPGAGVRRREKPAVDDRPALLAGDDVRLDVSFVLGGASHLVDLSNSGAGSWPVGDGSPFRGSSMDRIAIPPPHVLSHPALCLTLIARAAPQPRQHTLHFPLDGLAMSSLLPRAFATLTPWPDADVEASACRSFAYIGGTENGRDPISYLEVELFHVHLDTWMWRSNPIATYGAKPSPRFGHAVAMAEEDACLLMFGGIGAGHAYLSDLHVLDLRTRVWREVFVPFGVAMPRRAFFTAAVLTFPEIVRGGGVDADDSKTFSDAGLCRFAAQAAVAVTRQASAAAQPPPSGASTPLSRAQGSVHGHDQDEADSDAWPASVTGTRSRGVLMLLGGECEGRPVASVLACTLRSGRWRRVSFPLRSQPHFTHVARSALPTEPGVHHGGRLLSRTDFRTAVHAMTERALRTGASLTPHSVARSHRVDDPYIAVCHGSLAQAVQLRAGDGGGERLLLVGGTQGPSVSVVSEVTIMGTSLSDSASLWVLSAHQHAPLTSTLHRRLPHLHAFCFCRNPSLSRAAQSMLRWESSRSTLPGATSAEAARTESHLSESVLEGQLMEWTQSARKRLRDCV</sequence>
<dbReference type="PANTHER" id="PTHR23244">
    <property type="entry name" value="KELCH REPEAT DOMAIN"/>
    <property type="match status" value="1"/>
</dbReference>
<dbReference type="AlphaFoldDB" id="A0AAW0EYT9"/>
<feature type="region of interest" description="Disordered" evidence="1">
    <location>
        <begin position="1"/>
        <end position="83"/>
    </location>
</feature>
<dbReference type="PANTHER" id="PTHR23244:SF471">
    <property type="entry name" value="GUANINE NUCLEOTIDE-BINDING PROTEIN SUBUNIT BETA 1-RELATED"/>
    <property type="match status" value="1"/>
</dbReference>
<protein>
    <submittedName>
        <fullName evidence="2">Kelch motif/Galactose oxidase, central domain containing protein</fullName>
    </submittedName>
</protein>